<feature type="signal peptide" evidence="1">
    <location>
        <begin position="1"/>
        <end position="19"/>
    </location>
</feature>
<dbReference type="NCBIfam" id="TIGR02669">
    <property type="entry name" value="SpoIID_LytB"/>
    <property type="match status" value="1"/>
</dbReference>
<accession>A0A9Q0C0X1</accession>
<sequence length="403" mass="42602">MPTPRTLLALVVALATALGLGGPAPAATVSQGFTVPAGGRFTVVGHGFGHGHGMSQYGADGAAARGLSHERILAFYYPGTTLGRASGDMRVRMTDMTGPLVVDAARGLQVLDTGTRTWRTLPTASGLTRWRLTTAGSRSVVDQLRDGTWRRWQTLVRDGAFRNPTTGTVATRRGASVTVLRDRVAAVTTRAGTSSRAVVNTLPLESYVRGVVAREMPASWRAEAVQAQAVAARTYAVWSRAHGDGGRSWSDICDTTSCQVYAGVAGEHRLADAAVRATAGQVLRYAGKAAFTQFSASSGGWSSAGGAAYLVARRDPYDATTRNSVHTWSTTVSAGTLQRRYPAIGTLRRITVTGRQGPMASGPEWGGRVSTLRLVGSKGSVSISGDTMRSVLGLRSTWFRFRA</sequence>
<dbReference type="Pfam" id="PF08486">
    <property type="entry name" value="SpoIID"/>
    <property type="match status" value="1"/>
</dbReference>
<dbReference type="InterPro" id="IPR013693">
    <property type="entry name" value="SpoIID/LytB_N"/>
</dbReference>
<dbReference type="PANTHER" id="PTHR30032">
    <property type="entry name" value="N-ACETYLMURAMOYL-L-ALANINE AMIDASE-RELATED"/>
    <property type="match status" value="1"/>
</dbReference>
<evidence type="ECO:0000256" key="1">
    <source>
        <dbReference type="SAM" id="SignalP"/>
    </source>
</evidence>
<comment type="caution">
    <text evidence="3">The sequence shown here is derived from an EMBL/GenBank/DDBJ whole genome shotgun (WGS) entry which is preliminary data.</text>
</comment>
<proteinExistence type="predicted"/>
<dbReference type="EMBL" id="JAMQYH010000029">
    <property type="protein sequence ID" value="KAJ1684392.1"/>
    <property type="molecule type" value="Genomic_DNA"/>
</dbReference>
<feature type="domain" description="Sporulation stage II protein D amidase enhancer LytB N-terminal" evidence="2">
    <location>
        <begin position="197"/>
        <end position="285"/>
    </location>
</feature>
<evidence type="ECO:0000313" key="3">
    <source>
        <dbReference type="EMBL" id="KAJ1684392.1"/>
    </source>
</evidence>
<keyword evidence="4" id="KW-1185">Reference proteome</keyword>
<keyword evidence="1" id="KW-0732">Signal</keyword>
<dbReference type="AlphaFoldDB" id="A0A9Q0C0X1"/>
<evidence type="ECO:0000259" key="2">
    <source>
        <dbReference type="Pfam" id="PF08486"/>
    </source>
</evidence>
<dbReference type="InterPro" id="IPR051922">
    <property type="entry name" value="Bact_Sporulation_Assoc"/>
</dbReference>
<dbReference type="GO" id="GO:0030435">
    <property type="term" value="P:sporulation resulting in formation of a cellular spore"/>
    <property type="evidence" value="ECO:0007669"/>
    <property type="project" value="InterPro"/>
</dbReference>
<gene>
    <name evidence="3" type="ORF">LUZ63_020147</name>
</gene>
<evidence type="ECO:0000313" key="4">
    <source>
        <dbReference type="Proteomes" id="UP001151287"/>
    </source>
</evidence>
<protein>
    <recommendedName>
        <fullName evidence="2">Sporulation stage II protein D amidase enhancer LytB N-terminal domain-containing protein</fullName>
    </recommendedName>
</protein>
<dbReference type="Proteomes" id="UP001151287">
    <property type="component" value="Unassembled WGS sequence"/>
</dbReference>
<feature type="chain" id="PRO_5040254250" description="Sporulation stage II protein D amidase enhancer LytB N-terminal domain-containing protein" evidence="1">
    <location>
        <begin position="20"/>
        <end position="403"/>
    </location>
</feature>
<dbReference type="PANTHER" id="PTHR30032:SF4">
    <property type="entry name" value="AMIDASE ENHANCER"/>
    <property type="match status" value="1"/>
</dbReference>
<name>A0A9Q0C0X1_9POAL</name>
<reference evidence="3" key="1">
    <citation type="journal article" date="2022" name="Cell">
        <title>Repeat-based holocentromeres influence genome architecture and karyotype evolution.</title>
        <authorList>
            <person name="Hofstatter P.G."/>
            <person name="Thangavel G."/>
            <person name="Lux T."/>
            <person name="Neumann P."/>
            <person name="Vondrak T."/>
            <person name="Novak P."/>
            <person name="Zhang M."/>
            <person name="Costa L."/>
            <person name="Castellani M."/>
            <person name="Scott A."/>
            <person name="Toegelov H."/>
            <person name="Fuchs J."/>
            <person name="Mata-Sucre Y."/>
            <person name="Dias Y."/>
            <person name="Vanzela A.L.L."/>
            <person name="Huettel B."/>
            <person name="Almeida C.C.S."/>
            <person name="Simkova H."/>
            <person name="Souza G."/>
            <person name="Pedrosa-Harand A."/>
            <person name="Macas J."/>
            <person name="Mayer K.F.X."/>
            <person name="Houben A."/>
            <person name="Marques A."/>
        </authorList>
    </citation>
    <scope>NUCLEOTIDE SEQUENCE</scope>
    <source>
        <strain evidence="3">RhyBre1mFocal</strain>
    </source>
</reference>
<dbReference type="InterPro" id="IPR013486">
    <property type="entry name" value="SpoIID/LytB"/>
</dbReference>
<organism evidence="3 4">
    <name type="scientific">Rhynchospora breviuscula</name>
    <dbReference type="NCBI Taxonomy" id="2022672"/>
    <lineage>
        <taxon>Eukaryota</taxon>
        <taxon>Viridiplantae</taxon>
        <taxon>Streptophyta</taxon>
        <taxon>Embryophyta</taxon>
        <taxon>Tracheophyta</taxon>
        <taxon>Spermatophyta</taxon>
        <taxon>Magnoliopsida</taxon>
        <taxon>Liliopsida</taxon>
        <taxon>Poales</taxon>
        <taxon>Cyperaceae</taxon>
        <taxon>Cyperoideae</taxon>
        <taxon>Rhynchosporeae</taxon>
        <taxon>Rhynchospora</taxon>
    </lineage>
</organism>